<gene>
    <name evidence="3" type="ORF">QE109_02170</name>
</gene>
<feature type="compositionally biased region" description="Polar residues" evidence="1">
    <location>
        <begin position="41"/>
        <end position="54"/>
    </location>
</feature>
<name>A0ABT6N945_9FIRM</name>
<evidence type="ECO:0000256" key="2">
    <source>
        <dbReference type="SAM" id="Phobius"/>
    </source>
</evidence>
<keyword evidence="2" id="KW-1133">Transmembrane helix</keyword>
<sequence>MKTKFKFILLISIGIITFILLSLFNENNMKASNPIVSQTEIPTVENTSPSTEPDATSLDIPTIPQNVHEDLHYLWDFTFSGRYDARMTDDFSLTLMDKSGQVHGVYTLFDHFNVEEQTIKVLSYESDDLTPPSQHNLYWFESQNGGLFVDTDYYSLDNQVFIAYLWSNIEGMYTNKGVAVGSTESNLLLTYENDLYYLEKDETLSETRSNLLSYIEFVDLNLATLEKKYDFEYAFLWQPFTPETNEIRDITFFIKQSKVIGIEINMPPELRHVYGYDREHGLALTEAMRSKAVKDMSP</sequence>
<keyword evidence="4" id="KW-1185">Reference proteome</keyword>
<dbReference type="RefSeq" id="WP_281092732.1">
    <property type="nucleotide sequence ID" value="NZ_JARYZI010000001.1"/>
</dbReference>
<proteinExistence type="predicted"/>
<feature type="region of interest" description="Disordered" evidence="1">
    <location>
        <begin position="41"/>
        <end position="60"/>
    </location>
</feature>
<reference evidence="3 4" key="1">
    <citation type="submission" date="2023-04" db="EMBL/GenBank/DDBJ databases">
        <title>Fusibacter bizertensis strain WBS, isolated from littoral bottom sediments of the Arctic seas - biochemical and genomic analysis.</title>
        <authorList>
            <person name="Brioukhanov A.L."/>
        </authorList>
    </citation>
    <scope>NUCLEOTIDE SEQUENCE [LARGE SCALE GENOMIC DNA]</scope>
    <source>
        <strain evidence="3 4">WBS</strain>
    </source>
</reference>
<feature type="transmembrane region" description="Helical" evidence="2">
    <location>
        <begin position="7"/>
        <end position="24"/>
    </location>
</feature>
<accession>A0ABT6N945</accession>
<evidence type="ECO:0000313" key="3">
    <source>
        <dbReference type="EMBL" id="MDH8676932.1"/>
    </source>
</evidence>
<dbReference type="Proteomes" id="UP001158045">
    <property type="component" value="Unassembled WGS sequence"/>
</dbReference>
<keyword evidence="2" id="KW-0812">Transmembrane</keyword>
<keyword evidence="2" id="KW-0472">Membrane</keyword>
<evidence type="ECO:0000256" key="1">
    <source>
        <dbReference type="SAM" id="MobiDB-lite"/>
    </source>
</evidence>
<protein>
    <submittedName>
        <fullName evidence="3">Uncharacterized protein</fullName>
    </submittedName>
</protein>
<dbReference type="EMBL" id="JARYZI010000001">
    <property type="protein sequence ID" value="MDH8676932.1"/>
    <property type="molecule type" value="Genomic_DNA"/>
</dbReference>
<comment type="caution">
    <text evidence="3">The sequence shown here is derived from an EMBL/GenBank/DDBJ whole genome shotgun (WGS) entry which is preliminary data.</text>
</comment>
<evidence type="ECO:0000313" key="4">
    <source>
        <dbReference type="Proteomes" id="UP001158045"/>
    </source>
</evidence>
<organism evidence="3 4">
    <name type="scientific">Fusibacter bizertensis</name>
    <dbReference type="NCBI Taxonomy" id="1488331"/>
    <lineage>
        <taxon>Bacteria</taxon>
        <taxon>Bacillati</taxon>
        <taxon>Bacillota</taxon>
        <taxon>Clostridia</taxon>
        <taxon>Eubacteriales</taxon>
        <taxon>Eubacteriales Family XII. Incertae Sedis</taxon>
        <taxon>Fusibacter</taxon>
    </lineage>
</organism>